<evidence type="ECO:0000313" key="2">
    <source>
        <dbReference type="Proteomes" id="UP001365846"/>
    </source>
</evidence>
<dbReference type="PIRSF" id="PIRSF035170">
    <property type="entry name" value="HD_phosphohydro"/>
    <property type="match status" value="1"/>
</dbReference>
<name>A0ABU8VFJ6_9BURK</name>
<dbReference type="InterPro" id="IPR009218">
    <property type="entry name" value="HD_phosphohydro"/>
</dbReference>
<evidence type="ECO:0000313" key="1">
    <source>
        <dbReference type="EMBL" id="MEJ8812320.1"/>
    </source>
</evidence>
<sequence length="207" mass="23401">MDEAALHESWVNAWRALGVASPSEALLDELLAAHCEAHRAYHTLQHLGECLALLHARRDRPAQHPAEVALALWFHDAVYDVHRQDNEQRSADWARRVMLESGIASDAADRVHALIIATRHDAQPEDADAQLLVDIDLAILGATPERFAEYERQIRIEYLHVPADVFEAKRREILAGFLARDPLYLTGPMRARFEEAARANLSRAIKR</sequence>
<comment type="caution">
    <text evidence="1">The sequence shown here is derived from an EMBL/GenBank/DDBJ whole genome shotgun (WGS) entry which is preliminary data.</text>
</comment>
<dbReference type="PANTHER" id="PTHR21174:SF0">
    <property type="entry name" value="HD PHOSPHOHYDROLASE FAMILY PROTEIN-RELATED"/>
    <property type="match status" value="1"/>
</dbReference>
<dbReference type="Gene3D" id="1.10.3210.10">
    <property type="entry name" value="Hypothetical protein af1432"/>
    <property type="match status" value="1"/>
</dbReference>
<dbReference type="SUPFAM" id="SSF109604">
    <property type="entry name" value="HD-domain/PDEase-like"/>
    <property type="match status" value="1"/>
</dbReference>
<dbReference type="PANTHER" id="PTHR21174">
    <property type="match status" value="1"/>
</dbReference>
<keyword evidence="1" id="KW-0675">Receptor</keyword>
<protein>
    <submittedName>
        <fullName evidence="1">N-methyl-D-aspartate receptor NMDAR2C subunit</fullName>
    </submittedName>
</protein>
<keyword evidence="2" id="KW-1185">Reference proteome</keyword>
<accession>A0ABU8VFJ6</accession>
<dbReference type="RefSeq" id="WP_340357587.1">
    <property type="nucleotide sequence ID" value="NZ_JBBKZU010000006.1"/>
</dbReference>
<reference evidence="1 2" key="1">
    <citation type="submission" date="2024-03" db="EMBL/GenBank/DDBJ databases">
        <title>Novel species of the genus Variovorax.</title>
        <authorList>
            <person name="Liu Q."/>
            <person name="Xin Y.-H."/>
        </authorList>
    </citation>
    <scope>NUCLEOTIDE SEQUENCE [LARGE SCALE GENOMIC DNA]</scope>
    <source>
        <strain evidence="1 2">KACC 18899</strain>
    </source>
</reference>
<dbReference type="EMBL" id="JBBKZU010000006">
    <property type="protein sequence ID" value="MEJ8812320.1"/>
    <property type="molecule type" value="Genomic_DNA"/>
</dbReference>
<proteinExistence type="predicted"/>
<dbReference type="Proteomes" id="UP001365846">
    <property type="component" value="Unassembled WGS sequence"/>
</dbReference>
<organism evidence="1 2">
    <name type="scientific">Variovorax ureilyticus</name>
    <dbReference type="NCBI Taxonomy" id="1836198"/>
    <lineage>
        <taxon>Bacteria</taxon>
        <taxon>Pseudomonadati</taxon>
        <taxon>Pseudomonadota</taxon>
        <taxon>Betaproteobacteria</taxon>
        <taxon>Burkholderiales</taxon>
        <taxon>Comamonadaceae</taxon>
        <taxon>Variovorax</taxon>
    </lineage>
</organism>
<gene>
    <name evidence="1" type="ORF">WKW77_14645</name>
</gene>